<dbReference type="Gene3D" id="1.20.5.4010">
    <property type="match status" value="1"/>
</dbReference>
<dbReference type="InterPro" id="IPR045071">
    <property type="entry name" value="BBP-like"/>
</dbReference>
<dbReference type="Proteomes" id="UP000036681">
    <property type="component" value="Unplaced"/>
</dbReference>
<keyword evidence="1" id="KW-1185">Reference proteome</keyword>
<accession>A0A0M3HYH5</accession>
<dbReference type="GO" id="GO:0003729">
    <property type="term" value="F:mRNA binding"/>
    <property type="evidence" value="ECO:0007669"/>
    <property type="project" value="TreeGrafter"/>
</dbReference>
<dbReference type="AlphaFoldDB" id="A0A0M3HYH5"/>
<proteinExistence type="predicted"/>
<protein>
    <submittedName>
        <fullName evidence="2">HTH La-type RNA-binding domain-containing protein</fullName>
    </submittedName>
</protein>
<dbReference type="PANTHER" id="PTHR11208:SF125">
    <property type="entry name" value="KH DOMAIN-CONTAINING RNA-BINDING PROTEIN QKI"/>
    <property type="match status" value="1"/>
</dbReference>
<dbReference type="PANTHER" id="PTHR11208">
    <property type="entry name" value="RNA-BINDING PROTEIN RELATED"/>
    <property type="match status" value="1"/>
</dbReference>
<dbReference type="GO" id="GO:0048024">
    <property type="term" value="P:regulation of mRNA splicing, via spliceosome"/>
    <property type="evidence" value="ECO:0007669"/>
    <property type="project" value="TreeGrafter"/>
</dbReference>
<sequence>MPLSTTNGSLTSDIIARCKYPHVYNGLLSRVLSDLKDVDESLNEIYLEGVEWECVNLEVGFSNFEHYQEQIFDMATMKIDGQLNKLWSDCEKLSKMPVVFPLARLVGLEFPESMFSAKGDIPTALHSFKSRRVSAIRLTIQHNFLKLTLEILAFAYSSSRTAVGSDSSFAKYTAEHLASLVREREVASYLPNLFPICVRLLEAEVDDVCVALFRKELQLEGLPMPRGATMKAVKKIYIEDNEFSVIHFVERVFGPQGITARQLKETAGCVLKLRGRSSALQSFKRGVKDGWEDDNDKPHIFLECSDAINRVFLRLSACATYVTKLLLPIVRCRGCVEVPMRVSGDTDCDSILQHVWVDRVKNDQLSQLLSPINITAFNPSNLESGANMAAPNVVGGMRTRQESQPMCARNNAQVDVNAISGQWCNFWYYVWMKKMLDMSAALMCQESAQGSDGVSHMPSSVMANGEEAMVTNVHPNDSMNPAFEVTPTPPNSPAF</sequence>
<dbReference type="GO" id="GO:0005634">
    <property type="term" value="C:nucleus"/>
    <property type="evidence" value="ECO:0007669"/>
    <property type="project" value="TreeGrafter"/>
</dbReference>
<reference evidence="2" key="1">
    <citation type="submission" date="2017-02" db="UniProtKB">
        <authorList>
            <consortium name="WormBaseParasite"/>
        </authorList>
    </citation>
    <scope>IDENTIFICATION</scope>
</reference>
<dbReference type="WBParaSite" id="ALUE_0000857301-mRNA-1">
    <property type="protein sequence ID" value="ALUE_0000857301-mRNA-1"/>
    <property type="gene ID" value="ALUE_0000857301"/>
</dbReference>
<name>A0A0M3HYH5_ASCLU</name>
<dbReference type="Gene3D" id="3.30.1370.10">
    <property type="entry name" value="K Homology domain, type 1"/>
    <property type="match status" value="1"/>
</dbReference>
<dbReference type="InterPro" id="IPR036612">
    <property type="entry name" value="KH_dom_type_1_sf"/>
</dbReference>
<organism evidence="1 2">
    <name type="scientific">Ascaris lumbricoides</name>
    <name type="common">Giant roundworm</name>
    <dbReference type="NCBI Taxonomy" id="6252"/>
    <lineage>
        <taxon>Eukaryota</taxon>
        <taxon>Metazoa</taxon>
        <taxon>Ecdysozoa</taxon>
        <taxon>Nematoda</taxon>
        <taxon>Chromadorea</taxon>
        <taxon>Rhabditida</taxon>
        <taxon>Spirurina</taxon>
        <taxon>Ascaridomorpha</taxon>
        <taxon>Ascaridoidea</taxon>
        <taxon>Ascarididae</taxon>
        <taxon>Ascaris</taxon>
    </lineage>
</organism>
<evidence type="ECO:0000313" key="1">
    <source>
        <dbReference type="Proteomes" id="UP000036681"/>
    </source>
</evidence>
<evidence type="ECO:0000313" key="2">
    <source>
        <dbReference type="WBParaSite" id="ALUE_0000857301-mRNA-1"/>
    </source>
</evidence>
<dbReference type="SUPFAM" id="SSF54791">
    <property type="entry name" value="Eukaryotic type KH-domain (KH-domain type I)"/>
    <property type="match status" value="1"/>
</dbReference>